<dbReference type="InterPro" id="IPR045170">
    <property type="entry name" value="MTOX"/>
</dbReference>
<dbReference type="InterPro" id="IPR006076">
    <property type="entry name" value="FAD-dep_OxRdtase"/>
</dbReference>
<dbReference type="GO" id="GO:0008115">
    <property type="term" value="F:sarcosine oxidase activity"/>
    <property type="evidence" value="ECO:0007669"/>
    <property type="project" value="UniProtKB-EC"/>
</dbReference>
<evidence type="ECO:0000256" key="3">
    <source>
        <dbReference type="ARBA" id="ARBA00012769"/>
    </source>
</evidence>
<gene>
    <name evidence="9" type="ORF">LEL_10415</name>
</gene>
<dbReference type="Proteomes" id="UP000076881">
    <property type="component" value="Unassembled WGS sequence"/>
</dbReference>
<protein>
    <recommendedName>
        <fullName evidence="3">sarcosine oxidasee (formaldehyde-forming)</fullName>
        <ecNumber evidence="3">1.5.3.1</ecNumber>
    </recommendedName>
</protein>
<evidence type="ECO:0000313" key="9">
    <source>
        <dbReference type="EMBL" id="OAA67792.1"/>
    </source>
</evidence>
<dbReference type="EC" id="1.5.3.1" evidence="3"/>
<evidence type="ECO:0000256" key="1">
    <source>
        <dbReference type="ARBA" id="ARBA00001974"/>
    </source>
</evidence>
<dbReference type="Gene3D" id="3.30.9.10">
    <property type="entry name" value="D-Amino Acid Oxidase, subunit A, domain 2"/>
    <property type="match status" value="1"/>
</dbReference>
<dbReference type="NCBIfam" id="NF008425">
    <property type="entry name" value="PRK11259.1"/>
    <property type="match status" value="1"/>
</dbReference>
<feature type="domain" description="FAD dependent oxidoreductase" evidence="8">
    <location>
        <begin position="6"/>
        <end position="356"/>
    </location>
</feature>
<keyword evidence="6" id="KW-0560">Oxidoreductase</keyword>
<dbReference type="FunFam" id="3.50.50.60:FF:000189">
    <property type="entry name" value="Monomeric sarcosine oxidase"/>
    <property type="match status" value="1"/>
</dbReference>
<dbReference type="AlphaFoldDB" id="A0A162JEK4"/>
<dbReference type="InterPro" id="IPR036188">
    <property type="entry name" value="FAD/NAD-bd_sf"/>
</dbReference>
<dbReference type="Pfam" id="PF01266">
    <property type="entry name" value="DAO"/>
    <property type="match status" value="1"/>
</dbReference>
<proteinExistence type="inferred from homology"/>
<comment type="similarity">
    <text evidence="2">Belongs to the MSOX/MTOX family.</text>
</comment>
<dbReference type="PANTHER" id="PTHR10961">
    <property type="entry name" value="PEROXISOMAL SARCOSINE OXIDASE"/>
    <property type="match status" value="1"/>
</dbReference>
<evidence type="ECO:0000256" key="4">
    <source>
        <dbReference type="ARBA" id="ARBA00022630"/>
    </source>
</evidence>
<comment type="cofactor">
    <cofactor evidence="1">
        <name>FAD</name>
        <dbReference type="ChEBI" id="CHEBI:57692"/>
    </cofactor>
</comment>
<keyword evidence="5" id="KW-0274">FAD</keyword>
<evidence type="ECO:0000256" key="7">
    <source>
        <dbReference type="ARBA" id="ARBA00052742"/>
    </source>
</evidence>
<dbReference type="SUPFAM" id="SSF51905">
    <property type="entry name" value="FAD/NAD(P)-binding domain"/>
    <property type="match status" value="1"/>
</dbReference>
<keyword evidence="10" id="KW-1185">Reference proteome</keyword>
<dbReference type="SUPFAM" id="SSF54373">
    <property type="entry name" value="FAD-linked reductases, C-terminal domain"/>
    <property type="match status" value="1"/>
</dbReference>
<keyword evidence="4" id="KW-0285">Flavoprotein</keyword>
<evidence type="ECO:0000256" key="5">
    <source>
        <dbReference type="ARBA" id="ARBA00022827"/>
    </source>
</evidence>
<accession>A0A162JEK4</accession>
<comment type="catalytic activity">
    <reaction evidence="7">
        <text>sarcosine + O2 + H2O = formaldehyde + glycine + H2O2</text>
        <dbReference type="Rhea" id="RHEA:13313"/>
        <dbReference type="ChEBI" id="CHEBI:15377"/>
        <dbReference type="ChEBI" id="CHEBI:15379"/>
        <dbReference type="ChEBI" id="CHEBI:16240"/>
        <dbReference type="ChEBI" id="CHEBI:16842"/>
        <dbReference type="ChEBI" id="CHEBI:57305"/>
        <dbReference type="ChEBI" id="CHEBI:57433"/>
        <dbReference type="EC" id="1.5.3.1"/>
    </reaction>
</comment>
<reference evidence="9 10" key="1">
    <citation type="journal article" date="2016" name="Genome Biol. Evol.">
        <title>Divergent and convergent evolution of fungal pathogenicity.</title>
        <authorList>
            <person name="Shang Y."/>
            <person name="Xiao G."/>
            <person name="Zheng P."/>
            <person name="Cen K."/>
            <person name="Zhan S."/>
            <person name="Wang C."/>
        </authorList>
    </citation>
    <scope>NUCLEOTIDE SEQUENCE [LARGE SCALE GENOMIC DNA]</scope>
    <source>
        <strain evidence="9 10">RCEF 1005</strain>
    </source>
</reference>
<dbReference type="OrthoDB" id="424974at2759"/>
<evidence type="ECO:0000313" key="10">
    <source>
        <dbReference type="Proteomes" id="UP000076881"/>
    </source>
</evidence>
<organism evidence="9 10">
    <name type="scientific">Akanthomyces lecanii RCEF 1005</name>
    <dbReference type="NCBI Taxonomy" id="1081108"/>
    <lineage>
        <taxon>Eukaryota</taxon>
        <taxon>Fungi</taxon>
        <taxon>Dikarya</taxon>
        <taxon>Ascomycota</taxon>
        <taxon>Pezizomycotina</taxon>
        <taxon>Sordariomycetes</taxon>
        <taxon>Hypocreomycetidae</taxon>
        <taxon>Hypocreales</taxon>
        <taxon>Cordycipitaceae</taxon>
        <taxon>Akanthomyces</taxon>
        <taxon>Cordyceps confragosa</taxon>
    </lineage>
</organism>
<dbReference type="GO" id="GO:0050660">
    <property type="term" value="F:flavin adenine dinucleotide binding"/>
    <property type="evidence" value="ECO:0007669"/>
    <property type="project" value="InterPro"/>
</dbReference>
<sequence length="378" mass="40916">MATEYDVAVVGLGALGSAAAYHAARKGARVIGFEQFELGHVRGASHDTSRIIRTSYEAPQYVALAKSAYKDWAVLEEAAGQKLTNITGGLVFLPEGGPLSAESFSTSLDQNDIPYELLSSDEVSKRWPQYSIANTVKVVYTPDSGIVHAAKAVMAMQHMARAHGAQLKELTPVTSIKPQGGSVTIETPSGTFSAKKIILATDAWTNELIAPLGVEIPLQISQEQVTYFKPADVSAFESSRFPVWIWHADPCFYGFPVYGEPTFKVGQDGAMNLMTPQKRTFVHSAKLLHDLCSFLGRFIPDEAREPLRTVTCQYTITPDRQFILSALDKHPNVIVGLGAAHAFKFAPAIGRNLAELAIDGKSTDDLSKFGLLSGVGNE</sequence>
<evidence type="ECO:0000256" key="6">
    <source>
        <dbReference type="ARBA" id="ARBA00023002"/>
    </source>
</evidence>
<dbReference type="STRING" id="1081108.A0A162JEK4"/>
<dbReference type="PANTHER" id="PTHR10961:SF7">
    <property type="entry name" value="FAD DEPENDENT OXIDOREDUCTASE DOMAIN-CONTAINING PROTEIN"/>
    <property type="match status" value="1"/>
</dbReference>
<evidence type="ECO:0000259" key="8">
    <source>
        <dbReference type="Pfam" id="PF01266"/>
    </source>
</evidence>
<dbReference type="Gene3D" id="3.50.50.60">
    <property type="entry name" value="FAD/NAD(P)-binding domain"/>
    <property type="match status" value="1"/>
</dbReference>
<name>A0A162JEK4_CORDF</name>
<comment type="caution">
    <text evidence="9">The sequence shown here is derived from an EMBL/GenBank/DDBJ whole genome shotgun (WGS) entry which is preliminary data.</text>
</comment>
<dbReference type="EMBL" id="AZHF01000012">
    <property type="protein sequence ID" value="OAA67792.1"/>
    <property type="molecule type" value="Genomic_DNA"/>
</dbReference>
<evidence type="ECO:0000256" key="2">
    <source>
        <dbReference type="ARBA" id="ARBA00010989"/>
    </source>
</evidence>